<accession>A0ABQ4V5L2</accession>
<protein>
    <submittedName>
        <fullName evidence="2">2,3,4,5-tetrahydropyridine-2,6-dicarboxylate N-acetyltransferase</fullName>
    </submittedName>
</protein>
<sequence length="200" mass="22514">MKILDTIRERALLFRERRNEYESLALRQHFASRYDIQVGLYSYGCFDRWRIPPGTVIGRYCSIARSSRVLDANHPMDALSTHPYFYDPSFGVVATDRVVKTRLVIEDGVWLSHNVIVTPGCGRIGRGAIVGAGAVVTKDVPPYAILAGAPAKIIRKRFDEETIARIDATRWWELDKTGLKRLVAERPGFVFAPSDTHVAP</sequence>
<keyword evidence="3" id="KW-1185">Reference proteome</keyword>
<dbReference type="Proteomes" id="UP001055093">
    <property type="component" value="Unassembled WGS sequence"/>
</dbReference>
<comment type="caution">
    <text evidence="2">The sequence shown here is derived from an EMBL/GenBank/DDBJ whole genome shotgun (WGS) entry which is preliminary data.</text>
</comment>
<dbReference type="SUPFAM" id="SSF51161">
    <property type="entry name" value="Trimeric LpxA-like enzymes"/>
    <property type="match status" value="1"/>
</dbReference>
<dbReference type="RefSeq" id="WP_137829860.1">
    <property type="nucleotide sequence ID" value="NZ_BPRE01000031.1"/>
</dbReference>
<gene>
    <name evidence="2" type="primary">dapH_2</name>
    <name evidence="2" type="ORF">BGCPKDLD_5242</name>
</gene>
<dbReference type="EMBL" id="BPRE01000031">
    <property type="protein sequence ID" value="GJE78624.1"/>
    <property type="molecule type" value="Genomic_DNA"/>
</dbReference>
<dbReference type="InterPro" id="IPR050179">
    <property type="entry name" value="Trans_hexapeptide_repeat"/>
</dbReference>
<proteinExistence type="inferred from homology"/>
<dbReference type="PANTHER" id="PTHR43300:SF11">
    <property type="entry name" value="ACETYLTRANSFERASE RV3034C-RELATED"/>
    <property type="match status" value="1"/>
</dbReference>
<dbReference type="Gene3D" id="2.160.10.10">
    <property type="entry name" value="Hexapeptide repeat proteins"/>
    <property type="match status" value="1"/>
</dbReference>
<dbReference type="CDD" id="cd03349">
    <property type="entry name" value="LbH_XAT"/>
    <property type="match status" value="1"/>
</dbReference>
<evidence type="ECO:0000313" key="3">
    <source>
        <dbReference type="Proteomes" id="UP001055093"/>
    </source>
</evidence>
<dbReference type="PANTHER" id="PTHR43300">
    <property type="entry name" value="ACETYLTRANSFERASE"/>
    <property type="match status" value="1"/>
</dbReference>
<evidence type="ECO:0000256" key="1">
    <source>
        <dbReference type="ARBA" id="ARBA00007274"/>
    </source>
</evidence>
<reference evidence="2" key="2">
    <citation type="submission" date="2021-08" db="EMBL/GenBank/DDBJ databases">
        <authorList>
            <person name="Tani A."/>
            <person name="Ola A."/>
            <person name="Ogura Y."/>
            <person name="Katsura K."/>
            <person name="Hayashi T."/>
        </authorList>
    </citation>
    <scope>NUCLEOTIDE SEQUENCE</scope>
    <source>
        <strain evidence="2">DSM 14458</strain>
    </source>
</reference>
<dbReference type="InterPro" id="IPR011004">
    <property type="entry name" value="Trimer_LpxA-like_sf"/>
</dbReference>
<evidence type="ECO:0000313" key="2">
    <source>
        <dbReference type="EMBL" id="GJE78624.1"/>
    </source>
</evidence>
<comment type="similarity">
    <text evidence="1">Belongs to the transferase hexapeptide repeat family.</text>
</comment>
<organism evidence="2 3">
    <name type="scientific">Methylorubrum suomiense</name>
    <dbReference type="NCBI Taxonomy" id="144191"/>
    <lineage>
        <taxon>Bacteria</taxon>
        <taxon>Pseudomonadati</taxon>
        <taxon>Pseudomonadota</taxon>
        <taxon>Alphaproteobacteria</taxon>
        <taxon>Hyphomicrobiales</taxon>
        <taxon>Methylobacteriaceae</taxon>
        <taxon>Methylorubrum</taxon>
    </lineage>
</organism>
<name>A0ABQ4V5L2_9HYPH</name>
<reference evidence="2" key="1">
    <citation type="journal article" date="2021" name="Front. Microbiol.">
        <title>Comprehensive Comparative Genomics and Phenotyping of Methylobacterium Species.</title>
        <authorList>
            <person name="Alessa O."/>
            <person name="Ogura Y."/>
            <person name="Fujitani Y."/>
            <person name="Takami H."/>
            <person name="Hayashi T."/>
            <person name="Sahin N."/>
            <person name="Tani A."/>
        </authorList>
    </citation>
    <scope>NUCLEOTIDE SEQUENCE</scope>
    <source>
        <strain evidence="2">DSM 14458</strain>
    </source>
</reference>